<evidence type="ECO:0000259" key="17">
    <source>
        <dbReference type="Pfam" id="PF07715"/>
    </source>
</evidence>
<evidence type="ECO:0000256" key="1">
    <source>
        <dbReference type="ARBA" id="ARBA00004571"/>
    </source>
</evidence>
<dbReference type="AlphaFoldDB" id="A0A1I4UPI0"/>
<comment type="subcellular location">
    <subcellularLocation>
        <location evidence="1 12">Cell outer membrane</location>
        <topology evidence="1 12">Multi-pass membrane protein</topology>
    </subcellularLocation>
</comment>
<dbReference type="InterPro" id="IPR000531">
    <property type="entry name" value="Beta-barrel_TonB"/>
</dbReference>
<keyword evidence="9 12" id="KW-0472">Membrane</keyword>
<feature type="signal peptide" evidence="15">
    <location>
        <begin position="1"/>
        <end position="25"/>
    </location>
</feature>
<dbReference type="CDD" id="cd01347">
    <property type="entry name" value="ligand_gated_channel"/>
    <property type="match status" value="1"/>
</dbReference>
<evidence type="ECO:0000256" key="2">
    <source>
        <dbReference type="ARBA" id="ARBA00009810"/>
    </source>
</evidence>
<dbReference type="InterPro" id="IPR012910">
    <property type="entry name" value="Plug_dom"/>
</dbReference>
<evidence type="ECO:0000256" key="13">
    <source>
        <dbReference type="PROSITE-ProRule" id="PRU10143"/>
    </source>
</evidence>
<evidence type="ECO:0000256" key="15">
    <source>
        <dbReference type="SAM" id="SignalP"/>
    </source>
</evidence>
<accession>A0A1I4UPI0</accession>
<dbReference type="PROSITE" id="PS52016">
    <property type="entry name" value="TONB_DEPENDENT_REC_3"/>
    <property type="match status" value="1"/>
</dbReference>
<evidence type="ECO:0000256" key="3">
    <source>
        <dbReference type="ARBA" id="ARBA00022448"/>
    </source>
</evidence>
<dbReference type="InterPro" id="IPR039426">
    <property type="entry name" value="TonB-dep_rcpt-like"/>
</dbReference>
<keyword evidence="6 15" id="KW-0732">Signal</keyword>
<dbReference type="GO" id="GO:0009279">
    <property type="term" value="C:cell outer membrane"/>
    <property type="evidence" value="ECO:0007669"/>
    <property type="project" value="UniProtKB-SubCell"/>
</dbReference>
<evidence type="ECO:0000256" key="9">
    <source>
        <dbReference type="ARBA" id="ARBA00023136"/>
    </source>
</evidence>
<evidence type="ECO:0000256" key="11">
    <source>
        <dbReference type="ARBA" id="ARBA00023237"/>
    </source>
</evidence>
<keyword evidence="3 12" id="KW-0813">Transport</keyword>
<feature type="short sequence motif" description="TonB box" evidence="13">
    <location>
        <begin position="35"/>
        <end position="41"/>
    </location>
</feature>
<dbReference type="PANTHER" id="PTHR30069:SF53">
    <property type="entry name" value="COLICIN I RECEPTOR-RELATED"/>
    <property type="match status" value="1"/>
</dbReference>
<gene>
    <name evidence="18" type="ORF">SAMN02982985_05739</name>
</gene>
<protein>
    <submittedName>
        <fullName evidence="18">Vitamin B12 transporter</fullName>
    </submittedName>
</protein>
<dbReference type="OrthoDB" id="183532at2"/>
<evidence type="ECO:0000256" key="7">
    <source>
        <dbReference type="ARBA" id="ARBA00023065"/>
    </source>
</evidence>
<keyword evidence="11 12" id="KW-0998">Cell outer membrane</keyword>
<sequence>MTVSVSRHAALSSLALALAVPPALAQNANTAALNSVLVTATRTPQLAGDIVSDTLSIDAEQIVQSGAGSLVDLLQRQRGIQIARNGGPGTNSTVYIRGANGNQNIVLVDGVRIGSATSGAASWSAIPLTAVDHIEIVYGPLSTLYGADAIGGVIQIFTKKGQGAPALSASAGYGSDNTRQIDAGISGATGGEHALSYALSAGKEKSDGFSSTLPASSAYNPDRDGYQRDNAAGQVGLQLAKGHELGAQFLTSRLDFQYDSGKSTFDTRSQQKLQNLALYSKNQILPIWSSVVQLSESRDKSFNATGTTAKERSQIDTKQTDLTWQNDIRIGADMLQLLYGHRKEQVESTVKETERERTTTSLAASYNMKRGDHLLNLGLRNDDSTQYGGKTTGAAGYGYRINGALRASASYGTSFRAPTFNELYYPAYGTESSKPEKGRNAELGLHYSAGATQLNAVYFHNRLTDLLVSTSPCLVSTVDPKKYPSCVYNVNHALLEGLSLSASRQLGAFGLNGNIDLLNARDESTDKSLARRAKKHANFAADYSAGALKAGVELELAGERFDDSANKTRLGGYGLVNLFATYRINADWSALVRWNNLADKRYEVARNYAASGAKLFAAIRYGYK</sequence>
<keyword evidence="4 12" id="KW-1134">Transmembrane beta strand</keyword>
<dbReference type="SUPFAM" id="SSF56935">
    <property type="entry name" value="Porins"/>
    <property type="match status" value="1"/>
</dbReference>
<dbReference type="PANTHER" id="PTHR30069">
    <property type="entry name" value="TONB-DEPENDENT OUTER MEMBRANE RECEPTOR"/>
    <property type="match status" value="1"/>
</dbReference>
<dbReference type="InterPro" id="IPR037066">
    <property type="entry name" value="Plug_dom_sf"/>
</dbReference>
<organism evidence="18 19">
    <name type="scientific">Rugamonas rubra</name>
    <dbReference type="NCBI Taxonomy" id="758825"/>
    <lineage>
        <taxon>Bacteria</taxon>
        <taxon>Pseudomonadati</taxon>
        <taxon>Pseudomonadota</taxon>
        <taxon>Betaproteobacteria</taxon>
        <taxon>Burkholderiales</taxon>
        <taxon>Oxalobacteraceae</taxon>
        <taxon>Telluria group</taxon>
        <taxon>Rugamonas</taxon>
    </lineage>
</organism>
<dbReference type="InterPro" id="IPR010916">
    <property type="entry name" value="TonB_box_CS"/>
</dbReference>
<proteinExistence type="inferred from homology"/>
<dbReference type="Pfam" id="PF07715">
    <property type="entry name" value="Plug"/>
    <property type="match status" value="1"/>
</dbReference>
<evidence type="ECO:0000259" key="16">
    <source>
        <dbReference type="Pfam" id="PF00593"/>
    </source>
</evidence>
<evidence type="ECO:0000256" key="4">
    <source>
        <dbReference type="ARBA" id="ARBA00022452"/>
    </source>
</evidence>
<dbReference type="Proteomes" id="UP000199470">
    <property type="component" value="Unassembled WGS sequence"/>
</dbReference>
<dbReference type="Gene3D" id="2.40.170.20">
    <property type="entry name" value="TonB-dependent receptor, beta-barrel domain"/>
    <property type="match status" value="1"/>
</dbReference>
<name>A0A1I4UPI0_9BURK</name>
<keyword evidence="10" id="KW-0675">Receptor</keyword>
<dbReference type="RefSeq" id="WP_093391159.1">
    <property type="nucleotide sequence ID" value="NZ_FOTW01000046.1"/>
</dbReference>
<evidence type="ECO:0000256" key="14">
    <source>
        <dbReference type="RuleBase" id="RU003357"/>
    </source>
</evidence>
<evidence type="ECO:0000256" key="10">
    <source>
        <dbReference type="ARBA" id="ARBA00023170"/>
    </source>
</evidence>
<evidence type="ECO:0000256" key="6">
    <source>
        <dbReference type="ARBA" id="ARBA00022729"/>
    </source>
</evidence>
<dbReference type="GO" id="GO:0006811">
    <property type="term" value="P:monoatomic ion transport"/>
    <property type="evidence" value="ECO:0007669"/>
    <property type="project" value="UniProtKB-KW"/>
</dbReference>
<dbReference type="PROSITE" id="PS00430">
    <property type="entry name" value="TONB_DEPENDENT_REC_1"/>
    <property type="match status" value="1"/>
</dbReference>
<evidence type="ECO:0000256" key="5">
    <source>
        <dbReference type="ARBA" id="ARBA00022692"/>
    </source>
</evidence>
<dbReference type="Pfam" id="PF00593">
    <property type="entry name" value="TonB_dep_Rec_b-barrel"/>
    <property type="match status" value="1"/>
</dbReference>
<feature type="domain" description="TonB-dependent receptor plug" evidence="17">
    <location>
        <begin position="54"/>
        <end position="153"/>
    </location>
</feature>
<feature type="domain" description="TonB-dependent receptor-like beta-barrel" evidence="16">
    <location>
        <begin position="196"/>
        <end position="597"/>
    </location>
</feature>
<dbReference type="STRING" id="758825.SAMN02982985_05739"/>
<reference evidence="18 19" key="1">
    <citation type="submission" date="2016-10" db="EMBL/GenBank/DDBJ databases">
        <authorList>
            <person name="de Groot N.N."/>
        </authorList>
    </citation>
    <scope>NUCLEOTIDE SEQUENCE [LARGE SCALE GENOMIC DNA]</scope>
    <source>
        <strain evidence="18 19">ATCC 43154</strain>
    </source>
</reference>
<keyword evidence="5 12" id="KW-0812">Transmembrane</keyword>
<keyword evidence="7" id="KW-0406">Ion transport</keyword>
<evidence type="ECO:0000256" key="8">
    <source>
        <dbReference type="ARBA" id="ARBA00023077"/>
    </source>
</evidence>
<comment type="similarity">
    <text evidence="2 12 14">Belongs to the TonB-dependent receptor family.</text>
</comment>
<keyword evidence="8 13" id="KW-0798">TonB box</keyword>
<dbReference type="GO" id="GO:0015889">
    <property type="term" value="P:cobalamin transport"/>
    <property type="evidence" value="ECO:0007669"/>
    <property type="project" value="TreeGrafter"/>
</dbReference>
<evidence type="ECO:0000313" key="18">
    <source>
        <dbReference type="EMBL" id="SFM90858.1"/>
    </source>
</evidence>
<evidence type="ECO:0000313" key="19">
    <source>
        <dbReference type="Proteomes" id="UP000199470"/>
    </source>
</evidence>
<dbReference type="Gene3D" id="2.170.130.10">
    <property type="entry name" value="TonB-dependent receptor, plug domain"/>
    <property type="match status" value="1"/>
</dbReference>
<feature type="chain" id="PRO_5011641849" evidence="15">
    <location>
        <begin position="26"/>
        <end position="624"/>
    </location>
</feature>
<evidence type="ECO:0000256" key="12">
    <source>
        <dbReference type="PROSITE-ProRule" id="PRU01360"/>
    </source>
</evidence>
<keyword evidence="19" id="KW-1185">Reference proteome</keyword>
<dbReference type="EMBL" id="FOTW01000046">
    <property type="protein sequence ID" value="SFM90858.1"/>
    <property type="molecule type" value="Genomic_DNA"/>
</dbReference>
<dbReference type="InterPro" id="IPR036942">
    <property type="entry name" value="Beta-barrel_TonB_sf"/>
</dbReference>